<protein>
    <submittedName>
        <fullName evidence="8">Anaerobic ribonucleoside-triphosphate reductase activating protein</fullName>
    </submittedName>
</protein>
<evidence type="ECO:0000313" key="9">
    <source>
        <dbReference type="Proteomes" id="UP000014541"/>
    </source>
</evidence>
<dbReference type="PANTHER" id="PTHR30352:SF13">
    <property type="entry name" value="GLYCYL-RADICAL ENZYME ACTIVATING ENZYME YJJW-RELATED"/>
    <property type="match status" value="1"/>
</dbReference>
<comment type="cofactor">
    <cofactor evidence="1">
        <name>[4Fe-4S] cluster</name>
        <dbReference type="ChEBI" id="CHEBI:49883"/>
    </cofactor>
</comment>
<dbReference type="InterPro" id="IPR058240">
    <property type="entry name" value="rSAM_sf"/>
</dbReference>
<sequence length="236" mass="26640">MLSGALIKTSLVDYPGKVACAWFLTLCDLRCPYCYSGELVFNRLPPEDSYNEERVFEHLKRRRNVLSGFVISGGEALMRPELPELIRKAKAIGYQVKLDTNGMHPDALEKLFSDNATTPDFIAVDIKTSPDRYGLLGCTLGGKKAEDALRRSIELCTRLPSDCFEFRTVLVPPLVKKEDIAHMAAMLPKDASWRFAPFRNENCIDPAYNNIIPYSDIEMHDLVSYAQSFIPDAKLR</sequence>
<dbReference type="SFLD" id="SFLDG01094">
    <property type="entry name" value="Uncharacterised_Radical_SAM_Su"/>
    <property type="match status" value="1"/>
</dbReference>
<dbReference type="NCBIfam" id="TIGR02495">
    <property type="entry name" value="NrdG2"/>
    <property type="match status" value="1"/>
</dbReference>
<keyword evidence="9" id="KW-1185">Reference proteome</keyword>
<evidence type="ECO:0000313" key="8">
    <source>
        <dbReference type="EMBL" id="EPF32418.1"/>
    </source>
</evidence>
<dbReference type="Pfam" id="PF04055">
    <property type="entry name" value="Radical_SAM"/>
    <property type="match status" value="1"/>
</dbReference>
<feature type="domain" description="Radical SAM core" evidence="7">
    <location>
        <begin position="13"/>
        <end position="236"/>
    </location>
</feature>
<dbReference type="GO" id="GO:0051539">
    <property type="term" value="F:4 iron, 4 sulfur cluster binding"/>
    <property type="evidence" value="ECO:0007669"/>
    <property type="project" value="UniProtKB-KW"/>
</dbReference>
<dbReference type="eggNOG" id="COG1180">
    <property type="taxonomic scope" value="Bacteria"/>
</dbReference>
<dbReference type="InterPro" id="IPR034457">
    <property type="entry name" value="Organic_radical-activating"/>
</dbReference>
<dbReference type="PANTHER" id="PTHR30352">
    <property type="entry name" value="PYRUVATE FORMATE-LYASE-ACTIVATING ENZYME"/>
    <property type="match status" value="1"/>
</dbReference>
<comment type="caution">
    <text evidence="8">The sequence shown here is derived from an EMBL/GenBank/DDBJ whole genome shotgun (WGS) entry which is preliminary data.</text>
</comment>
<evidence type="ECO:0000256" key="5">
    <source>
        <dbReference type="ARBA" id="ARBA00023004"/>
    </source>
</evidence>
<accession>S3K2F5</accession>
<evidence type="ECO:0000256" key="1">
    <source>
        <dbReference type="ARBA" id="ARBA00001966"/>
    </source>
</evidence>
<dbReference type="GO" id="GO:0003824">
    <property type="term" value="F:catalytic activity"/>
    <property type="evidence" value="ECO:0007669"/>
    <property type="project" value="InterPro"/>
</dbReference>
<evidence type="ECO:0000256" key="2">
    <source>
        <dbReference type="ARBA" id="ARBA00022485"/>
    </source>
</evidence>
<evidence type="ECO:0000256" key="4">
    <source>
        <dbReference type="ARBA" id="ARBA00022723"/>
    </source>
</evidence>
<proteinExistence type="predicted"/>
<reference evidence="8 9" key="1">
    <citation type="submission" date="2013-04" db="EMBL/GenBank/DDBJ databases">
        <title>The Genome Sequence of Treponema maltophilum ATCC 51939.</title>
        <authorList>
            <consortium name="The Broad Institute Genomics Platform"/>
            <person name="Earl A."/>
            <person name="Ward D."/>
            <person name="Feldgarden M."/>
            <person name="Gevers D."/>
            <person name="Leonetti C."/>
            <person name="Blanton J.M."/>
            <person name="Dewhirst F.E."/>
            <person name="Izard J."/>
            <person name="Walker B."/>
            <person name="Young S."/>
            <person name="Zeng Q."/>
            <person name="Gargeya S."/>
            <person name="Fitzgerald M."/>
            <person name="Haas B."/>
            <person name="Abouelleil A."/>
            <person name="Allen A.W."/>
            <person name="Alvarado L."/>
            <person name="Arachchi H.M."/>
            <person name="Berlin A.M."/>
            <person name="Chapman S.B."/>
            <person name="Gainer-Dewar J."/>
            <person name="Goldberg J."/>
            <person name="Griggs A."/>
            <person name="Gujja S."/>
            <person name="Hansen M."/>
            <person name="Howarth C."/>
            <person name="Imamovic A."/>
            <person name="Ireland A."/>
            <person name="Larimer J."/>
            <person name="McCowan C."/>
            <person name="Murphy C."/>
            <person name="Pearson M."/>
            <person name="Poon T.W."/>
            <person name="Priest M."/>
            <person name="Roberts A."/>
            <person name="Saif S."/>
            <person name="Shea T."/>
            <person name="Sisk P."/>
            <person name="Sykes S."/>
            <person name="Wortman J."/>
            <person name="Nusbaum C."/>
            <person name="Birren B."/>
        </authorList>
    </citation>
    <scope>NUCLEOTIDE SEQUENCE [LARGE SCALE GENOMIC DNA]</scope>
    <source>
        <strain evidence="8 9">ATCC 51939</strain>
    </source>
</reference>
<dbReference type="AlphaFoldDB" id="S3K2F5"/>
<dbReference type="EMBL" id="ATFF01000002">
    <property type="protein sequence ID" value="EPF32418.1"/>
    <property type="molecule type" value="Genomic_DNA"/>
</dbReference>
<dbReference type="CDD" id="cd01335">
    <property type="entry name" value="Radical_SAM"/>
    <property type="match status" value="1"/>
</dbReference>
<dbReference type="HOGENOM" id="CLU_078147_2_1_12"/>
<evidence type="ECO:0000256" key="6">
    <source>
        <dbReference type="ARBA" id="ARBA00023014"/>
    </source>
</evidence>
<dbReference type="InterPro" id="IPR012840">
    <property type="entry name" value="NrdG2"/>
</dbReference>
<organism evidence="8 9">
    <name type="scientific">Treponema maltophilum ATCC 51939</name>
    <dbReference type="NCBI Taxonomy" id="1125699"/>
    <lineage>
        <taxon>Bacteria</taxon>
        <taxon>Pseudomonadati</taxon>
        <taxon>Spirochaetota</taxon>
        <taxon>Spirochaetia</taxon>
        <taxon>Spirochaetales</taxon>
        <taxon>Treponemataceae</taxon>
        <taxon>Treponema</taxon>
    </lineage>
</organism>
<dbReference type="SUPFAM" id="SSF102114">
    <property type="entry name" value="Radical SAM enzymes"/>
    <property type="match status" value="1"/>
</dbReference>
<evidence type="ECO:0000256" key="3">
    <source>
        <dbReference type="ARBA" id="ARBA00022691"/>
    </source>
</evidence>
<dbReference type="SFLD" id="SFLDS00029">
    <property type="entry name" value="Radical_SAM"/>
    <property type="match status" value="1"/>
</dbReference>
<keyword evidence="6" id="KW-0411">Iron-sulfur</keyword>
<keyword evidence="4" id="KW-0479">Metal-binding</keyword>
<dbReference type="PATRIC" id="fig|1125699.3.peg.422"/>
<dbReference type="InterPro" id="IPR013785">
    <property type="entry name" value="Aldolase_TIM"/>
</dbReference>
<dbReference type="Proteomes" id="UP000014541">
    <property type="component" value="Unassembled WGS sequence"/>
</dbReference>
<keyword evidence="3" id="KW-0949">S-adenosyl-L-methionine</keyword>
<keyword evidence="2" id="KW-0004">4Fe-4S</keyword>
<gene>
    <name evidence="8" type="ORF">HMPREF9194_00416</name>
</gene>
<dbReference type="OrthoDB" id="9782387at2"/>
<keyword evidence="5" id="KW-0408">Iron</keyword>
<dbReference type="RefSeq" id="WP_016524715.1">
    <property type="nucleotide sequence ID" value="NZ_KE332518.1"/>
</dbReference>
<dbReference type="InterPro" id="IPR007197">
    <property type="entry name" value="rSAM"/>
</dbReference>
<dbReference type="STRING" id="1125699.HMPREF9194_00416"/>
<dbReference type="PROSITE" id="PS51918">
    <property type="entry name" value="RADICAL_SAM"/>
    <property type="match status" value="1"/>
</dbReference>
<evidence type="ECO:0000259" key="7">
    <source>
        <dbReference type="PROSITE" id="PS51918"/>
    </source>
</evidence>
<dbReference type="GO" id="GO:0046872">
    <property type="term" value="F:metal ion binding"/>
    <property type="evidence" value="ECO:0007669"/>
    <property type="project" value="UniProtKB-KW"/>
</dbReference>
<dbReference type="Gene3D" id="3.20.20.70">
    <property type="entry name" value="Aldolase class I"/>
    <property type="match status" value="1"/>
</dbReference>
<name>S3K2F5_TREMA</name>